<evidence type="ECO:0000259" key="4">
    <source>
        <dbReference type="Pfam" id="PF02874"/>
    </source>
</evidence>
<protein>
    <recommendedName>
        <fullName evidence="4">ATPase F1/V1/A1 complex alpha/beta subunit N-terminal domain-containing protein</fullName>
    </recommendedName>
</protein>
<proteinExistence type="inferred from homology"/>
<dbReference type="Gene3D" id="2.40.10.170">
    <property type="match status" value="1"/>
</dbReference>
<feature type="domain" description="ATPase F1/V1/A1 complex alpha/beta subunit N-terminal" evidence="4">
    <location>
        <begin position="13"/>
        <end position="69"/>
    </location>
</feature>
<evidence type="ECO:0000313" key="6">
    <source>
        <dbReference type="Proteomes" id="UP001227230"/>
    </source>
</evidence>
<dbReference type="Proteomes" id="UP001227230">
    <property type="component" value="Chromosome 4"/>
</dbReference>
<organism evidence="5 6">
    <name type="scientific">Vitis vinifera</name>
    <name type="common">Grape</name>
    <dbReference type="NCBI Taxonomy" id="29760"/>
    <lineage>
        <taxon>Eukaryota</taxon>
        <taxon>Viridiplantae</taxon>
        <taxon>Streptophyta</taxon>
        <taxon>Embryophyta</taxon>
        <taxon>Tracheophyta</taxon>
        <taxon>Spermatophyta</taxon>
        <taxon>Magnoliopsida</taxon>
        <taxon>eudicotyledons</taxon>
        <taxon>Gunneridae</taxon>
        <taxon>Pentapetalae</taxon>
        <taxon>rosids</taxon>
        <taxon>Vitales</taxon>
        <taxon>Vitaceae</taxon>
        <taxon>Viteae</taxon>
        <taxon>Vitis</taxon>
    </lineage>
</organism>
<dbReference type="Pfam" id="PF02874">
    <property type="entry name" value="ATP-synt_ab_N"/>
    <property type="match status" value="1"/>
</dbReference>
<keyword evidence="3" id="KW-0406">Ion transport</keyword>
<evidence type="ECO:0000256" key="3">
    <source>
        <dbReference type="ARBA" id="ARBA00022781"/>
    </source>
</evidence>
<keyword evidence="3" id="KW-0375">Hydrogen ion transport</keyword>
<reference evidence="5 6" key="1">
    <citation type="journal article" date="2023" name="Hortic Res">
        <title>The complete reference genome for grapevine (Vitis vinifera L.) genetics and breeding.</title>
        <authorList>
            <person name="Shi X."/>
            <person name="Cao S."/>
            <person name="Wang X."/>
            <person name="Huang S."/>
            <person name="Wang Y."/>
            <person name="Liu Z."/>
            <person name="Liu W."/>
            <person name="Leng X."/>
            <person name="Peng Y."/>
            <person name="Wang N."/>
            <person name="Wang Y."/>
            <person name="Ma Z."/>
            <person name="Xu X."/>
            <person name="Zhang F."/>
            <person name="Xue H."/>
            <person name="Zhong H."/>
            <person name="Wang Y."/>
            <person name="Zhang K."/>
            <person name="Velt A."/>
            <person name="Avia K."/>
            <person name="Holtgrawe D."/>
            <person name="Grimplet J."/>
            <person name="Matus J.T."/>
            <person name="Ware D."/>
            <person name="Wu X."/>
            <person name="Wang H."/>
            <person name="Liu C."/>
            <person name="Fang Y."/>
            <person name="Rustenholz C."/>
            <person name="Cheng Z."/>
            <person name="Xiao H."/>
            <person name="Zhou Y."/>
        </authorList>
    </citation>
    <scope>NUCLEOTIDE SEQUENCE [LARGE SCALE GENOMIC DNA]</scope>
    <source>
        <strain evidence="6">cv. Pinot noir / PN40024</strain>
        <tissue evidence="5">Leaf</tissue>
    </source>
</reference>
<evidence type="ECO:0000256" key="2">
    <source>
        <dbReference type="ARBA" id="ARBA00022448"/>
    </source>
</evidence>
<keyword evidence="6" id="KW-1185">Reference proteome</keyword>
<comment type="similarity">
    <text evidence="1">Belongs to the ATPase alpha/beta chains family.</text>
</comment>
<evidence type="ECO:0000256" key="1">
    <source>
        <dbReference type="ARBA" id="ARBA00008936"/>
    </source>
</evidence>
<evidence type="ECO:0000313" key="5">
    <source>
        <dbReference type="EMBL" id="WJZ85196.1"/>
    </source>
</evidence>
<dbReference type="InterPro" id="IPR036121">
    <property type="entry name" value="ATPase_F1/V1/A1_a/bsu_N_sf"/>
</dbReference>
<name>A0ABY9BS05_VITVI</name>
<accession>A0ABY9BS05</accession>
<keyword evidence="2" id="KW-0813">Transport</keyword>
<sequence length="96" mass="10738">MIETIAFSETFRKMLDIYNVLVVKGRDTVGKQINVTCEVQRLLKNNQVRVVAMTITNGPMRGMEVIDTGAPLSVLIAGFRHQSFSNLPKYSLNNPP</sequence>
<dbReference type="EMBL" id="CP126651">
    <property type="protein sequence ID" value="WJZ85196.1"/>
    <property type="molecule type" value="Genomic_DNA"/>
</dbReference>
<gene>
    <name evidence="5" type="ORF">VitviT2T_004744</name>
</gene>
<dbReference type="InterPro" id="IPR004100">
    <property type="entry name" value="ATPase_F1/V1/A1_a/bsu_N"/>
</dbReference>
<dbReference type="SUPFAM" id="SSF50615">
    <property type="entry name" value="N-terminal domain of alpha and beta subunits of F1 ATP synthase"/>
    <property type="match status" value="1"/>
</dbReference>